<feature type="non-terminal residue" evidence="3">
    <location>
        <position position="1"/>
    </location>
</feature>
<keyword evidence="4" id="KW-1185">Reference proteome</keyword>
<evidence type="ECO:0000313" key="3">
    <source>
        <dbReference type="EMBL" id="KAF4687792.1"/>
    </source>
</evidence>
<feature type="region of interest" description="Disordered" evidence="1">
    <location>
        <begin position="137"/>
        <end position="277"/>
    </location>
</feature>
<accession>A0A7J6NV52</accession>
<reference evidence="3 4" key="1">
    <citation type="submission" date="2020-04" db="EMBL/GenBank/DDBJ databases">
        <title>Perkinsus olseni comparative genomics.</title>
        <authorList>
            <person name="Bogema D.R."/>
        </authorList>
    </citation>
    <scope>NUCLEOTIDE SEQUENCE [LARGE SCALE GENOMIC DNA]</scope>
    <source>
        <strain evidence="3 4">ATCC PRA-207</strain>
    </source>
</reference>
<dbReference type="InterPro" id="IPR038417">
    <property type="entry name" value="Alpga-gal_N_sf"/>
</dbReference>
<feature type="domain" description="Glycosyl hydrolase family 36 N-terminal" evidence="2">
    <location>
        <begin position="282"/>
        <end position="369"/>
    </location>
</feature>
<name>A0A7J6NV52_PEROL</name>
<organism evidence="3 4">
    <name type="scientific">Perkinsus olseni</name>
    <name type="common">Perkinsus atlanticus</name>
    <dbReference type="NCBI Taxonomy" id="32597"/>
    <lineage>
        <taxon>Eukaryota</taxon>
        <taxon>Sar</taxon>
        <taxon>Alveolata</taxon>
        <taxon>Perkinsozoa</taxon>
        <taxon>Perkinsea</taxon>
        <taxon>Perkinsida</taxon>
        <taxon>Perkinsidae</taxon>
        <taxon>Perkinsus</taxon>
    </lineage>
</organism>
<proteinExistence type="predicted"/>
<comment type="caution">
    <text evidence="3">The sequence shown here is derived from an EMBL/GenBank/DDBJ whole genome shotgun (WGS) entry which is preliminary data.</text>
</comment>
<evidence type="ECO:0000259" key="2">
    <source>
        <dbReference type="Pfam" id="PF16875"/>
    </source>
</evidence>
<sequence length="370" mass="40814">ISPLPLASGQEGYLSGGGGGIIYDRLQRIFRLYTTDSMYAFRITTTGQLEHLYWGPNIPPEDDLTFLSLNSLTMASPFDPTGQAEPVGIRELTSEMGKKLKVDDLSERWKTYTREAKSGLGEDVRRENAFWRRWRMAQLGKGDPPSADGDTGPDRSRGGGEGTRNFSPYKGRSNTVDLEVCEEDSPLDGQPSPGAPVGRISSPLGGLRHDAIQKGQQGPSNKDAAPSWVHQHARRQRSATSGAPQVERGISLGQGRRFSTYAVRPESPSRSEDEVGSTHVTQQIMGKNSLMLEYSDYGTGDYRLPSFKVRYNAESALGHSDISPLEYRDHIIVRGKPSIVGQQDASLPQVRYENRMDAVTLELNLQDRVS</sequence>
<dbReference type="Gene3D" id="2.70.98.60">
    <property type="entry name" value="alpha-galactosidase from lactobacil brevis"/>
    <property type="match status" value="2"/>
</dbReference>
<dbReference type="Pfam" id="PF16875">
    <property type="entry name" value="Glyco_hydro_36N"/>
    <property type="match status" value="1"/>
</dbReference>
<evidence type="ECO:0000313" key="4">
    <source>
        <dbReference type="Proteomes" id="UP000553632"/>
    </source>
</evidence>
<dbReference type="InterPro" id="IPR031704">
    <property type="entry name" value="Glyco_hydro_36_N"/>
</dbReference>
<evidence type="ECO:0000256" key="1">
    <source>
        <dbReference type="SAM" id="MobiDB-lite"/>
    </source>
</evidence>
<dbReference type="EMBL" id="JABANO010040037">
    <property type="protein sequence ID" value="KAF4687792.1"/>
    <property type="molecule type" value="Genomic_DNA"/>
</dbReference>
<dbReference type="Proteomes" id="UP000553632">
    <property type="component" value="Unassembled WGS sequence"/>
</dbReference>
<feature type="non-terminal residue" evidence="3">
    <location>
        <position position="370"/>
    </location>
</feature>
<gene>
    <name evidence="3" type="primary">VPS28_2</name>
    <name evidence="3" type="ORF">FOZ63_004993</name>
</gene>
<protein>
    <submittedName>
        <fullName evidence="3">Vacuolar protein-sorting-associated protein 28</fullName>
    </submittedName>
</protein>
<dbReference type="AlphaFoldDB" id="A0A7J6NV52"/>